<dbReference type="EC" id="5.1.3.2" evidence="4 7"/>
<evidence type="ECO:0000256" key="3">
    <source>
        <dbReference type="ARBA" id="ARBA00004947"/>
    </source>
</evidence>
<dbReference type="InterPro" id="IPR016040">
    <property type="entry name" value="NAD(P)-bd_dom"/>
</dbReference>
<evidence type="ECO:0000256" key="7">
    <source>
        <dbReference type="RuleBase" id="RU366046"/>
    </source>
</evidence>
<dbReference type="InParanoid" id="D3BE81"/>
<comment type="similarity">
    <text evidence="7">Belongs to the NAD(P)-dependent epimerase/dehydratase family.</text>
</comment>
<protein>
    <recommendedName>
        <fullName evidence="4 7">UDP-glucose 4-epimerase</fullName>
        <ecNumber evidence="4 7">5.1.3.2</ecNumber>
    </recommendedName>
</protein>
<dbReference type="Gene3D" id="3.40.50.720">
    <property type="entry name" value="NAD(P)-binding Rossmann-like Domain"/>
    <property type="match status" value="1"/>
</dbReference>
<comment type="catalytic activity">
    <reaction evidence="1 7">
        <text>UDP-alpha-D-glucose = UDP-alpha-D-galactose</text>
        <dbReference type="Rhea" id="RHEA:22168"/>
        <dbReference type="ChEBI" id="CHEBI:58885"/>
        <dbReference type="ChEBI" id="CHEBI:66914"/>
        <dbReference type="EC" id="5.1.3.2"/>
    </reaction>
</comment>
<dbReference type="GO" id="GO:0005829">
    <property type="term" value="C:cytosol"/>
    <property type="evidence" value="ECO:0007669"/>
    <property type="project" value="TreeGrafter"/>
</dbReference>
<comment type="caution">
    <text evidence="9">The sequence shown here is derived from an EMBL/GenBank/DDBJ whole genome shotgun (WGS) entry which is preliminary data.</text>
</comment>
<accession>D3BE81</accession>
<evidence type="ECO:0000256" key="4">
    <source>
        <dbReference type="ARBA" id="ARBA00013189"/>
    </source>
</evidence>
<name>D3BE81_HETP5</name>
<dbReference type="UniPathway" id="UPA00214"/>
<comment type="cofactor">
    <cofactor evidence="2 7">
        <name>NAD(+)</name>
        <dbReference type="ChEBI" id="CHEBI:57540"/>
    </cofactor>
</comment>
<dbReference type="PANTHER" id="PTHR43725:SF47">
    <property type="entry name" value="UDP-GLUCOSE 4-EPIMERASE"/>
    <property type="match status" value="1"/>
</dbReference>
<dbReference type="GO" id="GO:0003978">
    <property type="term" value="F:UDP-glucose 4-epimerase activity"/>
    <property type="evidence" value="ECO:0007669"/>
    <property type="project" value="UniProtKB-UniRule"/>
</dbReference>
<dbReference type="Proteomes" id="UP000001396">
    <property type="component" value="Unassembled WGS sequence"/>
</dbReference>
<dbReference type="PANTHER" id="PTHR43725">
    <property type="entry name" value="UDP-GLUCOSE 4-EPIMERASE"/>
    <property type="match status" value="1"/>
</dbReference>
<dbReference type="EMBL" id="ADBJ01000031">
    <property type="protein sequence ID" value="EFA80212.1"/>
    <property type="molecule type" value="Genomic_DNA"/>
</dbReference>
<dbReference type="NCBIfam" id="TIGR01179">
    <property type="entry name" value="galE"/>
    <property type="match status" value="1"/>
</dbReference>
<gene>
    <name evidence="9" type="primary">galE</name>
    <name evidence="9" type="ORF">PPL_07036</name>
</gene>
<reference evidence="9 10" key="1">
    <citation type="journal article" date="2011" name="Genome Res.">
        <title>Phylogeny-wide analysis of social amoeba genomes highlights ancient origins for complex intercellular communication.</title>
        <authorList>
            <person name="Heidel A.J."/>
            <person name="Lawal H.M."/>
            <person name="Felder M."/>
            <person name="Schilde C."/>
            <person name="Helps N.R."/>
            <person name="Tunggal B."/>
            <person name="Rivero F."/>
            <person name="John U."/>
            <person name="Schleicher M."/>
            <person name="Eichinger L."/>
            <person name="Platzer M."/>
            <person name="Noegel A.A."/>
            <person name="Schaap P."/>
            <person name="Gloeckner G."/>
        </authorList>
    </citation>
    <scope>NUCLEOTIDE SEQUENCE [LARGE SCALE GENOMIC DNA]</scope>
    <source>
        <strain evidence="10">ATCC 26659 / Pp 5 / PN500</strain>
    </source>
</reference>
<evidence type="ECO:0000256" key="2">
    <source>
        <dbReference type="ARBA" id="ARBA00001911"/>
    </source>
</evidence>
<dbReference type="InterPro" id="IPR005886">
    <property type="entry name" value="UDP_G4E"/>
</dbReference>
<feature type="domain" description="NAD(P)-binding" evidence="8">
    <location>
        <begin position="11"/>
        <end position="330"/>
    </location>
</feature>
<evidence type="ECO:0000256" key="5">
    <source>
        <dbReference type="ARBA" id="ARBA00023027"/>
    </source>
</evidence>
<comment type="pathway">
    <text evidence="3 7">Carbohydrate metabolism; galactose metabolism.</text>
</comment>
<evidence type="ECO:0000313" key="10">
    <source>
        <dbReference type="Proteomes" id="UP000001396"/>
    </source>
</evidence>
<dbReference type="FunCoup" id="D3BE81">
    <property type="interactions" value="46"/>
</dbReference>
<keyword evidence="5 7" id="KW-0520">NAD</keyword>
<sequence length="361" mass="39824">MEPITDENIVLVTGGAGYIGSHTVVEMVEAGFTPLIIDNLSNSSVEAVRRVEEITGKKIEFHEMDILDEPAMDRLFSTRSIKRVIHFAGLKAVGESTSVPLKYYDNNITGTVNLLKVMARHHCKQIVFSSSATVYGDAVAPIREDSPLGATNPYGRTKLYIEGILEDLCSSDPEWNCVLLRYFNPVGAHPSGMIGEDPRDIPNNLMPYITQTAIGKRAQLSVFGNDYNTPDGTGVRDYIHVVDLAKGHISALRYLTENNRLGCVAFNLGTGRGYSVLEMIAAVEKASGVKVNYKIVERRKGDVATSFADPAKALSILGWKANYNQEDMCEHAWRWQSKNPNGYLPVTESEVIRTDIPMTHA</sequence>
<evidence type="ECO:0000256" key="1">
    <source>
        <dbReference type="ARBA" id="ARBA00000083"/>
    </source>
</evidence>
<dbReference type="GeneID" id="31362517"/>
<dbReference type="InterPro" id="IPR036291">
    <property type="entry name" value="NAD(P)-bd_dom_sf"/>
</dbReference>
<dbReference type="RefSeq" id="XP_020432332.1">
    <property type="nucleotide sequence ID" value="XM_020577884.1"/>
</dbReference>
<keyword evidence="10" id="KW-1185">Reference proteome</keyword>
<dbReference type="CDD" id="cd05247">
    <property type="entry name" value="UDP_G4E_1_SDR_e"/>
    <property type="match status" value="1"/>
</dbReference>
<dbReference type="SUPFAM" id="SSF51735">
    <property type="entry name" value="NAD(P)-binding Rossmann-fold domains"/>
    <property type="match status" value="1"/>
</dbReference>
<organism evidence="9 10">
    <name type="scientific">Heterostelium pallidum (strain ATCC 26659 / Pp 5 / PN500)</name>
    <name type="common">Cellular slime mold</name>
    <name type="synonym">Polysphondylium pallidum</name>
    <dbReference type="NCBI Taxonomy" id="670386"/>
    <lineage>
        <taxon>Eukaryota</taxon>
        <taxon>Amoebozoa</taxon>
        <taxon>Evosea</taxon>
        <taxon>Eumycetozoa</taxon>
        <taxon>Dictyostelia</taxon>
        <taxon>Acytosteliales</taxon>
        <taxon>Acytosteliaceae</taxon>
        <taxon>Heterostelium</taxon>
    </lineage>
</organism>
<comment type="subunit">
    <text evidence="7">Homodimer.</text>
</comment>
<dbReference type="Gene3D" id="3.90.25.10">
    <property type="entry name" value="UDP-galactose 4-epimerase, domain 1"/>
    <property type="match status" value="1"/>
</dbReference>
<keyword evidence="7" id="KW-0119">Carbohydrate metabolism</keyword>
<keyword evidence="6 7" id="KW-0413">Isomerase</keyword>
<dbReference type="Pfam" id="PF16363">
    <property type="entry name" value="GDP_Man_Dehyd"/>
    <property type="match status" value="1"/>
</dbReference>
<dbReference type="NCBIfam" id="NF007956">
    <property type="entry name" value="PRK10675.1"/>
    <property type="match status" value="1"/>
</dbReference>
<dbReference type="STRING" id="670386.D3BE81"/>
<proteinExistence type="inferred from homology"/>
<dbReference type="GO" id="GO:0006012">
    <property type="term" value="P:galactose metabolic process"/>
    <property type="evidence" value="ECO:0007669"/>
    <property type="project" value="UniProtKB-UniPathway"/>
</dbReference>
<dbReference type="AlphaFoldDB" id="D3BE81"/>
<dbReference type="OMA" id="GEHLICN"/>
<evidence type="ECO:0000256" key="6">
    <source>
        <dbReference type="ARBA" id="ARBA00023235"/>
    </source>
</evidence>
<evidence type="ECO:0000259" key="8">
    <source>
        <dbReference type="Pfam" id="PF16363"/>
    </source>
</evidence>
<evidence type="ECO:0000313" key="9">
    <source>
        <dbReference type="EMBL" id="EFA80212.1"/>
    </source>
</evidence>